<protein>
    <recommendedName>
        <fullName evidence="1">Tyrosine specific protein phosphatases domain-containing protein</fullName>
    </recommendedName>
</protein>
<dbReference type="InterPro" id="IPR016130">
    <property type="entry name" value="Tyr_Pase_AS"/>
</dbReference>
<evidence type="ECO:0000313" key="3">
    <source>
        <dbReference type="Proteomes" id="UP001209755"/>
    </source>
</evidence>
<dbReference type="PROSITE" id="PS00383">
    <property type="entry name" value="TYR_PHOSPHATASE_1"/>
    <property type="match status" value="1"/>
</dbReference>
<dbReference type="Proteomes" id="UP001209755">
    <property type="component" value="Unassembled WGS sequence"/>
</dbReference>
<proteinExistence type="predicted"/>
<dbReference type="EMBL" id="JAOQNS010000017">
    <property type="protein sequence ID" value="MCW2309988.1"/>
    <property type="molecule type" value="Genomic_DNA"/>
</dbReference>
<evidence type="ECO:0000313" key="2">
    <source>
        <dbReference type="EMBL" id="MCW2309988.1"/>
    </source>
</evidence>
<comment type="caution">
    <text evidence="2">The sequence shown here is derived from an EMBL/GenBank/DDBJ whole genome shotgun (WGS) entry which is preliminary data.</text>
</comment>
<keyword evidence="3" id="KW-1185">Reference proteome</keyword>
<feature type="domain" description="Tyrosine specific protein phosphatases" evidence="1">
    <location>
        <begin position="67"/>
        <end position="130"/>
    </location>
</feature>
<sequence>MIHVCPLSRIDETVKRTGAKRLVTLINAGTPVPRPASIAPEDHLFLGFNDITDCQDGMTEPCETHVREFLDFVGSWDRADPMVIHCWAGVSRSSAGAYVAACALNPKRDEAIIARRLRRASAKATPNALFVAIADQVLKREGRMTAAIQEIGRGAMAFENDPFELPID</sequence>
<name>A0ABT3HHW7_9HYPH</name>
<evidence type="ECO:0000259" key="1">
    <source>
        <dbReference type="PROSITE" id="PS50056"/>
    </source>
</evidence>
<dbReference type="InterPro" id="IPR029021">
    <property type="entry name" value="Prot-tyrosine_phosphatase-like"/>
</dbReference>
<dbReference type="SUPFAM" id="SSF52799">
    <property type="entry name" value="(Phosphotyrosine protein) phosphatases II"/>
    <property type="match status" value="1"/>
</dbReference>
<accession>A0ABT3HHW7</accession>
<dbReference type="PROSITE" id="PS50056">
    <property type="entry name" value="TYR_PHOSPHATASE_2"/>
    <property type="match status" value="1"/>
</dbReference>
<gene>
    <name evidence="2" type="ORF">M2319_004353</name>
</gene>
<dbReference type="Gene3D" id="3.90.190.10">
    <property type="entry name" value="Protein tyrosine phosphatase superfamily"/>
    <property type="match status" value="1"/>
</dbReference>
<dbReference type="InterPro" id="IPR000387">
    <property type="entry name" value="Tyr_Pase_dom"/>
</dbReference>
<organism evidence="2 3">
    <name type="scientific">Rhodobium gokarnense</name>
    <dbReference type="NCBI Taxonomy" id="364296"/>
    <lineage>
        <taxon>Bacteria</taxon>
        <taxon>Pseudomonadati</taxon>
        <taxon>Pseudomonadota</taxon>
        <taxon>Alphaproteobacteria</taxon>
        <taxon>Hyphomicrobiales</taxon>
        <taxon>Rhodobiaceae</taxon>
        <taxon>Rhodobium</taxon>
    </lineage>
</organism>
<dbReference type="RefSeq" id="WP_264603563.1">
    <property type="nucleotide sequence ID" value="NZ_JAOQNS010000017.1"/>
</dbReference>
<reference evidence="3" key="1">
    <citation type="submission" date="2023-07" db="EMBL/GenBank/DDBJ databases">
        <title>Genome sequencing of Purple Non-Sulfur Bacteria from various extreme environments.</title>
        <authorList>
            <person name="Mayer M."/>
        </authorList>
    </citation>
    <scope>NUCLEOTIDE SEQUENCE [LARGE SCALE GENOMIC DNA]</scope>
    <source>
        <strain evidence="3">DSM 17935</strain>
    </source>
</reference>